<name>A0ABQ0M151_MYCCL</name>
<gene>
    <name evidence="1" type="ORF">MCHLO_13632</name>
</gene>
<reference evidence="1" key="1">
    <citation type="submission" date="2014-09" db="EMBL/GenBank/DDBJ databases">
        <title>Genome sequence of the luminous mushroom Mycena chlorophos for searching fungal bioluminescence genes.</title>
        <authorList>
            <person name="Tanaka Y."/>
            <person name="Kasuga D."/>
            <person name="Oba Y."/>
            <person name="Hase S."/>
            <person name="Sato K."/>
            <person name="Oba Y."/>
            <person name="Sakakibara Y."/>
        </authorList>
    </citation>
    <scope>NUCLEOTIDE SEQUENCE</scope>
</reference>
<sequence>MSRASGETAVNIIRAHTVRRAQGSSDEEGGATIVGQGSANVLYGVAASTSLDHPEPSISAALSGQSEEQVEQTLETLSTLSTNPSVSTTANSTVSSVLHGRTQRNELTPIFSAGCEAIDVFADEALFQAVQRLHPSFDPDKDYNPLIAYGLERGRLAALLPAEKIDLLRDVIHRYEQPHILLFWDNLTSAIQEVASLNAKQVTLADRGVDDAGKLLYGLPVDNLQLIAHIVYAAQQILVVLTSFSNRDVCSRFTLDIGYGFLHMLEAHPVPFTVFTTLGMLQGRLLRADVHIRRNLWAIKKICTGAEEDRPDSVNSTL</sequence>
<accession>A0ABQ0M151</accession>
<evidence type="ECO:0000313" key="1">
    <source>
        <dbReference type="EMBL" id="GAT57049.1"/>
    </source>
</evidence>
<evidence type="ECO:0000313" key="2">
    <source>
        <dbReference type="Proteomes" id="UP000815677"/>
    </source>
</evidence>
<dbReference type="EMBL" id="DF849382">
    <property type="protein sequence ID" value="GAT57049.1"/>
    <property type="molecule type" value="Genomic_DNA"/>
</dbReference>
<protein>
    <submittedName>
        <fullName evidence="1">Uncharacterized protein</fullName>
    </submittedName>
</protein>
<proteinExistence type="predicted"/>
<keyword evidence="2" id="KW-1185">Reference proteome</keyword>
<dbReference type="Proteomes" id="UP000815677">
    <property type="component" value="Unassembled WGS sequence"/>
</dbReference>
<organism evidence="1 2">
    <name type="scientific">Mycena chlorophos</name>
    <name type="common">Agaric fungus</name>
    <name type="synonym">Agaricus chlorophos</name>
    <dbReference type="NCBI Taxonomy" id="658473"/>
    <lineage>
        <taxon>Eukaryota</taxon>
        <taxon>Fungi</taxon>
        <taxon>Dikarya</taxon>
        <taxon>Basidiomycota</taxon>
        <taxon>Agaricomycotina</taxon>
        <taxon>Agaricomycetes</taxon>
        <taxon>Agaricomycetidae</taxon>
        <taxon>Agaricales</taxon>
        <taxon>Marasmiineae</taxon>
        <taxon>Mycenaceae</taxon>
        <taxon>Mycena</taxon>
    </lineage>
</organism>